<dbReference type="EMBL" id="KN824873">
    <property type="protein sequence ID" value="KIK99022.1"/>
    <property type="molecule type" value="Genomic_DNA"/>
</dbReference>
<dbReference type="HOGENOM" id="CLU_2688532_0_0_1"/>
<keyword evidence="3" id="KW-1185">Reference proteome</keyword>
<dbReference type="AlphaFoldDB" id="A0A0D0DKL7"/>
<sequence>MPPPVVVYVVAAIAGIATVYAFKEVCMSTIHRLLSRMNETRALTRPSFRSLVSRLIIIAITMSIDNFIPHAVHL</sequence>
<gene>
    <name evidence="2" type="ORF">PAXRUDRAFT_823245</name>
</gene>
<keyword evidence="1" id="KW-0812">Transmembrane</keyword>
<dbReference type="Proteomes" id="UP000054538">
    <property type="component" value="Unassembled WGS sequence"/>
</dbReference>
<feature type="transmembrane region" description="Helical" evidence="1">
    <location>
        <begin position="6"/>
        <end position="30"/>
    </location>
</feature>
<keyword evidence="1" id="KW-0472">Membrane</keyword>
<feature type="transmembrane region" description="Helical" evidence="1">
    <location>
        <begin position="51"/>
        <end position="72"/>
    </location>
</feature>
<keyword evidence="1" id="KW-1133">Transmembrane helix</keyword>
<protein>
    <submittedName>
        <fullName evidence="2">Uncharacterized protein</fullName>
    </submittedName>
</protein>
<evidence type="ECO:0000256" key="1">
    <source>
        <dbReference type="SAM" id="Phobius"/>
    </source>
</evidence>
<organism evidence="2 3">
    <name type="scientific">Paxillus rubicundulus Ve08.2h10</name>
    <dbReference type="NCBI Taxonomy" id="930991"/>
    <lineage>
        <taxon>Eukaryota</taxon>
        <taxon>Fungi</taxon>
        <taxon>Dikarya</taxon>
        <taxon>Basidiomycota</taxon>
        <taxon>Agaricomycotina</taxon>
        <taxon>Agaricomycetes</taxon>
        <taxon>Agaricomycetidae</taxon>
        <taxon>Boletales</taxon>
        <taxon>Paxilineae</taxon>
        <taxon>Paxillaceae</taxon>
        <taxon>Paxillus</taxon>
    </lineage>
</organism>
<evidence type="ECO:0000313" key="3">
    <source>
        <dbReference type="Proteomes" id="UP000054538"/>
    </source>
</evidence>
<name>A0A0D0DKL7_9AGAM</name>
<evidence type="ECO:0000313" key="2">
    <source>
        <dbReference type="EMBL" id="KIK99022.1"/>
    </source>
</evidence>
<proteinExistence type="predicted"/>
<dbReference type="InParanoid" id="A0A0D0DKL7"/>
<reference evidence="3" key="2">
    <citation type="submission" date="2015-01" db="EMBL/GenBank/DDBJ databases">
        <title>Evolutionary Origins and Diversification of the Mycorrhizal Mutualists.</title>
        <authorList>
            <consortium name="DOE Joint Genome Institute"/>
            <consortium name="Mycorrhizal Genomics Consortium"/>
            <person name="Kohler A."/>
            <person name="Kuo A."/>
            <person name="Nagy L.G."/>
            <person name="Floudas D."/>
            <person name="Copeland A."/>
            <person name="Barry K.W."/>
            <person name="Cichocki N."/>
            <person name="Veneault-Fourrey C."/>
            <person name="LaButti K."/>
            <person name="Lindquist E.A."/>
            <person name="Lipzen A."/>
            <person name="Lundell T."/>
            <person name="Morin E."/>
            <person name="Murat C."/>
            <person name="Riley R."/>
            <person name="Ohm R."/>
            <person name="Sun H."/>
            <person name="Tunlid A."/>
            <person name="Henrissat B."/>
            <person name="Grigoriev I.V."/>
            <person name="Hibbett D.S."/>
            <person name="Martin F."/>
        </authorList>
    </citation>
    <scope>NUCLEOTIDE SEQUENCE [LARGE SCALE GENOMIC DNA]</scope>
    <source>
        <strain evidence="3">Ve08.2h10</strain>
    </source>
</reference>
<accession>A0A0D0DKL7</accession>
<reference evidence="2 3" key="1">
    <citation type="submission" date="2014-04" db="EMBL/GenBank/DDBJ databases">
        <authorList>
            <consortium name="DOE Joint Genome Institute"/>
            <person name="Kuo A."/>
            <person name="Kohler A."/>
            <person name="Jargeat P."/>
            <person name="Nagy L.G."/>
            <person name="Floudas D."/>
            <person name="Copeland A."/>
            <person name="Barry K.W."/>
            <person name="Cichocki N."/>
            <person name="Veneault-Fourrey C."/>
            <person name="LaButti K."/>
            <person name="Lindquist E.A."/>
            <person name="Lipzen A."/>
            <person name="Lundell T."/>
            <person name="Morin E."/>
            <person name="Murat C."/>
            <person name="Sun H."/>
            <person name="Tunlid A."/>
            <person name="Henrissat B."/>
            <person name="Grigoriev I.V."/>
            <person name="Hibbett D.S."/>
            <person name="Martin F."/>
            <person name="Nordberg H.P."/>
            <person name="Cantor M.N."/>
            <person name="Hua S.X."/>
        </authorList>
    </citation>
    <scope>NUCLEOTIDE SEQUENCE [LARGE SCALE GENOMIC DNA]</scope>
    <source>
        <strain evidence="2 3">Ve08.2h10</strain>
    </source>
</reference>